<feature type="transmembrane region" description="Helical" evidence="8">
    <location>
        <begin position="442"/>
        <end position="462"/>
    </location>
</feature>
<feature type="transmembrane region" description="Helical" evidence="8">
    <location>
        <begin position="281"/>
        <end position="306"/>
    </location>
</feature>
<organism evidence="10 11">
    <name type="scientific">Thauera phenolivorans</name>
    <dbReference type="NCBI Taxonomy" id="1792543"/>
    <lineage>
        <taxon>Bacteria</taxon>
        <taxon>Pseudomonadati</taxon>
        <taxon>Pseudomonadota</taxon>
        <taxon>Betaproteobacteria</taxon>
        <taxon>Rhodocyclales</taxon>
        <taxon>Zoogloeaceae</taxon>
        <taxon>Thauera</taxon>
    </lineage>
</organism>
<feature type="transmembrane region" description="Helical" evidence="8">
    <location>
        <begin position="318"/>
        <end position="339"/>
    </location>
</feature>
<evidence type="ECO:0000256" key="3">
    <source>
        <dbReference type="ARBA" id="ARBA00022448"/>
    </source>
</evidence>
<dbReference type="PROSITE" id="PS50850">
    <property type="entry name" value="MFS"/>
    <property type="match status" value="1"/>
</dbReference>
<feature type="transmembrane region" description="Helical" evidence="8">
    <location>
        <begin position="346"/>
        <end position="364"/>
    </location>
</feature>
<sequence>MKFLPRPPRPLSRDRLFEIHGERYKWLALLVVGLGTVAAVLATTSFAVAVPAMSAHFGIGQDRVQWVITGYMGALTVAMLPTPWLLDRVGFRRLFLGASGLMAVTSVLGALANDFGFVVFIRIVQGTAAGLLQPLATLVVMRLFPRGSQGRASGLLGFGIVLAPATAPALAGVLLDHFGWAAIFLLNLPFCLLATVLALYLLPQAGEAVRRRFDWLGVILLCVATLVAIEAVSALRAHGLLSARTVLALLVVALAMVLFLRHARRSEAPVVQPDLFRERGFAMGILVTFAYGLGIYASTYLIPVFLQSVLGYAATPAGLALLPAGIALAVVIPLAGVLADRRSPRWITFAGLGLFALSFVLLAWRGGDIGYGELVAFTILGRIGLGLIIPALTLATLRHLEPAQLGQGSMLSNFTRQFGGVLGVAVVAVFVEWRAAAHGAAALASAYSEAFILVAATFLLAMMATLAMRGKQCDAGLNP</sequence>
<evidence type="ECO:0000259" key="9">
    <source>
        <dbReference type="PROSITE" id="PS50850"/>
    </source>
</evidence>
<keyword evidence="5 8" id="KW-0812">Transmembrane</keyword>
<dbReference type="Gene3D" id="1.20.1250.20">
    <property type="entry name" value="MFS general substrate transporter like domains"/>
    <property type="match status" value="1"/>
</dbReference>
<feature type="transmembrane region" description="Helical" evidence="8">
    <location>
        <begin position="241"/>
        <end position="260"/>
    </location>
</feature>
<dbReference type="PANTHER" id="PTHR42718:SF9">
    <property type="entry name" value="MAJOR FACILITATOR SUPERFAMILY MULTIDRUG TRANSPORTER MFSC"/>
    <property type="match status" value="1"/>
</dbReference>
<dbReference type="InterPro" id="IPR004638">
    <property type="entry name" value="EmrB-like"/>
</dbReference>
<name>A0A7X7LXU4_9RHOO</name>
<proteinExistence type="inferred from homology"/>
<evidence type="ECO:0000256" key="4">
    <source>
        <dbReference type="ARBA" id="ARBA00022475"/>
    </source>
</evidence>
<feature type="transmembrane region" description="Helical" evidence="8">
    <location>
        <begin position="152"/>
        <end position="174"/>
    </location>
</feature>
<comment type="subcellular location">
    <subcellularLocation>
        <location evidence="1">Cell membrane</location>
        <topology evidence="1">Multi-pass membrane protein</topology>
    </subcellularLocation>
</comment>
<feature type="transmembrane region" description="Helical" evidence="8">
    <location>
        <begin position="215"/>
        <end position="235"/>
    </location>
</feature>
<evidence type="ECO:0000313" key="10">
    <source>
        <dbReference type="EMBL" id="NLF55248.1"/>
    </source>
</evidence>
<dbReference type="SUPFAM" id="SSF103473">
    <property type="entry name" value="MFS general substrate transporter"/>
    <property type="match status" value="1"/>
</dbReference>
<feature type="transmembrane region" description="Helical" evidence="8">
    <location>
        <begin position="117"/>
        <end position="140"/>
    </location>
</feature>
<dbReference type="NCBIfam" id="TIGR00711">
    <property type="entry name" value="efflux_EmrB"/>
    <property type="match status" value="1"/>
</dbReference>
<keyword evidence="3" id="KW-0813">Transport</keyword>
<evidence type="ECO:0000256" key="7">
    <source>
        <dbReference type="ARBA" id="ARBA00023136"/>
    </source>
</evidence>
<dbReference type="InterPro" id="IPR036259">
    <property type="entry name" value="MFS_trans_sf"/>
</dbReference>
<dbReference type="InterPro" id="IPR020846">
    <property type="entry name" value="MFS_dom"/>
</dbReference>
<feature type="transmembrane region" description="Helical" evidence="8">
    <location>
        <begin position="26"/>
        <end position="52"/>
    </location>
</feature>
<evidence type="ECO:0000256" key="5">
    <source>
        <dbReference type="ARBA" id="ARBA00022692"/>
    </source>
</evidence>
<keyword evidence="6 8" id="KW-1133">Transmembrane helix</keyword>
<evidence type="ECO:0000256" key="2">
    <source>
        <dbReference type="ARBA" id="ARBA00008537"/>
    </source>
</evidence>
<dbReference type="AlphaFoldDB" id="A0A7X7LXU4"/>
<feature type="transmembrane region" description="Helical" evidence="8">
    <location>
        <begin position="418"/>
        <end position="436"/>
    </location>
</feature>
<dbReference type="PANTHER" id="PTHR42718">
    <property type="entry name" value="MAJOR FACILITATOR SUPERFAMILY MULTIDRUG TRANSPORTER MFSC"/>
    <property type="match status" value="1"/>
</dbReference>
<accession>A0A7X7LXU4</accession>
<gene>
    <name evidence="10" type="ORF">GX576_12790</name>
</gene>
<protein>
    <submittedName>
        <fullName evidence="10">DHA2 family efflux MFS transporter permease subunit</fullName>
    </submittedName>
</protein>
<comment type="caution">
    <text evidence="10">The sequence shown here is derived from an EMBL/GenBank/DDBJ whole genome shotgun (WGS) entry which is preliminary data.</text>
</comment>
<comment type="similarity">
    <text evidence="2">Belongs to the major facilitator superfamily. EmrB family.</text>
</comment>
<feature type="transmembrane region" description="Helical" evidence="8">
    <location>
        <begin position="180"/>
        <end position="203"/>
    </location>
</feature>
<dbReference type="GO" id="GO:0005886">
    <property type="term" value="C:plasma membrane"/>
    <property type="evidence" value="ECO:0007669"/>
    <property type="project" value="UniProtKB-SubCell"/>
</dbReference>
<evidence type="ECO:0000256" key="8">
    <source>
        <dbReference type="SAM" id="Phobius"/>
    </source>
</evidence>
<dbReference type="EMBL" id="JAAYYV010000353">
    <property type="protein sequence ID" value="NLF55248.1"/>
    <property type="molecule type" value="Genomic_DNA"/>
</dbReference>
<reference evidence="10 11" key="1">
    <citation type="journal article" date="2020" name="Biotechnol. Biofuels">
        <title>New insights from the biogas microbiome by comprehensive genome-resolved metagenomics of nearly 1600 species originating from multiple anaerobic digesters.</title>
        <authorList>
            <person name="Campanaro S."/>
            <person name="Treu L."/>
            <person name="Rodriguez-R L.M."/>
            <person name="Kovalovszki A."/>
            <person name="Ziels R.M."/>
            <person name="Maus I."/>
            <person name="Zhu X."/>
            <person name="Kougias P.G."/>
            <person name="Basile A."/>
            <person name="Luo G."/>
            <person name="Schluter A."/>
            <person name="Konstantinidis K.T."/>
            <person name="Angelidaki I."/>
        </authorList>
    </citation>
    <scope>NUCLEOTIDE SEQUENCE [LARGE SCALE GENOMIC DNA]</scope>
    <source>
        <strain evidence="10">AS06rmzACSIP_256</strain>
    </source>
</reference>
<feature type="transmembrane region" description="Helical" evidence="8">
    <location>
        <begin position="93"/>
        <end position="111"/>
    </location>
</feature>
<dbReference type="Pfam" id="PF07690">
    <property type="entry name" value="MFS_1"/>
    <property type="match status" value="1"/>
</dbReference>
<keyword evidence="4" id="KW-1003">Cell membrane</keyword>
<dbReference type="GO" id="GO:0022857">
    <property type="term" value="F:transmembrane transporter activity"/>
    <property type="evidence" value="ECO:0007669"/>
    <property type="project" value="InterPro"/>
</dbReference>
<keyword evidence="7 8" id="KW-0472">Membrane</keyword>
<feature type="domain" description="Major facilitator superfamily (MFS) profile" evidence="9">
    <location>
        <begin position="28"/>
        <end position="473"/>
    </location>
</feature>
<evidence type="ECO:0000256" key="6">
    <source>
        <dbReference type="ARBA" id="ARBA00022989"/>
    </source>
</evidence>
<feature type="transmembrane region" description="Helical" evidence="8">
    <location>
        <begin position="376"/>
        <end position="397"/>
    </location>
</feature>
<evidence type="ECO:0000256" key="1">
    <source>
        <dbReference type="ARBA" id="ARBA00004651"/>
    </source>
</evidence>
<feature type="transmembrane region" description="Helical" evidence="8">
    <location>
        <begin position="64"/>
        <end position="86"/>
    </location>
</feature>
<dbReference type="InterPro" id="IPR011701">
    <property type="entry name" value="MFS"/>
</dbReference>
<dbReference type="Proteomes" id="UP000536534">
    <property type="component" value="Unassembled WGS sequence"/>
</dbReference>
<dbReference type="Gene3D" id="1.20.1720.10">
    <property type="entry name" value="Multidrug resistance protein D"/>
    <property type="match status" value="1"/>
</dbReference>
<evidence type="ECO:0000313" key="11">
    <source>
        <dbReference type="Proteomes" id="UP000536534"/>
    </source>
</evidence>